<evidence type="ECO:0000313" key="1">
    <source>
        <dbReference type="EMBL" id="AUG85452.1"/>
    </source>
</evidence>
<evidence type="ECO:0007829" key="2">
    <source>
        <dbReference type="PDB" id="8XB5"/>
    </source>
</evidence>
<proteinExistence type="evidence at protein level"/>
<dbReference type="EMBL" id="MG674163">
    <property type="protein sequence ID" value="AUG85452.1"/>
    <property type="molecule type" value="Genomic_DNA"/>
</dbReference>
<reference evidence="1" key="1">
    <citation type="submission" date="2017-12" db="EMBL/GenBank/DDBJ databases">
        <title>Genomic Characterization of a Novel Bacteriophage SH-Ab 15497 against multidrug resistant Acinetobater baummanii.</title>
        <authorList>
            <person name="Hua Y."/>
            <person name="Xu M."/>
            <person name="Wang R."/>
            <person name="Hu F."/>
            <person name="He P."/>
        </authorList>
    </citation>
    <scope>NUCLEOTIDE SEQUENCE</scope>
</reference>
<accession>A0ACD6B910</accession>
<reference evidence="2" key="2">
    <citation type="submission" date="2023-12" db="PDB data bank">
        <title>Portal protein of SH-Ab15497.</title>
        <authorList>
            <person name="Lin J."/>
            <person name="Zhao S.W."/>
        </authorList>
    </citation>
    <scope>STRUCTURE BY ELECTRON MICROSCOPY (3.20 ANGSTROMS) OF 1-506</scope>
</reference>
<accession>A0A2H5BHC5</accession>
<keyword evidence="2 3" id="KW-0002">3D-structure</keyword>
<evidence type="ECO:0007829" key="3">
    <source>
        <dbReference type="PDB" id="8XB6"/>
    </source>
</evidence>
<dbReference type="PDB" id="8XB5">
    <property type="method" value="EM"/>
    <property type="resolution" value="3.20 A"/>
    <property type="chains" value="A/B/C/D/E/F/G/H/I/J/K/L=1-506"/>
</dbReference>
<name>A0ACD6B910_BPSHA</name>
<organismHost>
    <name type="scientific">Acinetobacter baumannii</name>
    <dbReference type="NCBI Taxonomy" id="470"/>
</organismHost>
<protein>
    <submittedName>
        <fullName evidence="1">Portal protein</fullName>
    </submittedName>
</protein>
<reference evidence="3" key="3">
    <citation type="submission" date="2023-12" db="PDB data bank">
        <title>Portal-vertex of SH-Ab15497 in C1 symmetry.</title>
        <authorList>
            <person name="Lin J."/>
            <person name="Zhao S.W."/>
        </authorList>
    </citation>
    <scope>STRUCTURE BY ELECTRON MICROSCOPY (3.70 ANGSTROMS) OF 1-506</scope>
</reference>
<dbReference type="PDB" id="8XB6">
    <property type="method" value="EM"/>
    <property type="resolution" value="3.70 A"/>
    <property type="chains" value="A/B/C/D/E/F/G/H/I/J/K/L=1-506"/>
</dbReference>
<gene>
    <name evidence="1" type="ORF">SHab15497_00007</name>
</gene>
<sequence length="506" mass="56995">MRDSNNIKYVREDAKKMHKLWAHIRMAMEGSRAIKDNAKEFVPHPDNTKATTPEGVARYKAYIERAVWYGASANTVDGMLGQIFARDPVFTGPEDKFDMLINDVDGSGLSIHQQARDSAEDALSLGRGGLFVDYSYVTTNGVSEAQEESGEARPYIKFIAAEDILNWRERWVNGAKRTTLLVFREESDADDDGYQIYKEEVWRELRLVDGTYWQRTWRENDGQLYVDDWISPTKADGSQFDEIPFVIFGSKNNDPTIDMPPMRDLVELNIAHFRNSADYEEACFICGQPTLFLSGLTEHWVKNVLGGAVVIGSRDAVPLPVNAKPELLQAEGNGMVKEAMDQKERQMVALGAKLIDSDKTQRTFGEASMEAAAQNSVLSRVSKNVSDAYTKALRWAAMFLGLDEKIEYELNSDFDINKMSPEELAAVISAWQSNAISFTEMRWQIKKGGRAYLEDEDMRNESEQDDPLKLDITKPDPNEDPNASEDDQTDPNDETKEKDAETGGAE</sequence>
<organism evidence="1">
    <name type="scientific">Acinetobacter phage SH-Ab 15497</name>
    <dbReference type="NCBI Taxonomy" id="2060946"/>
    <lineage>
        <taxon>Viruses</taxon>
        <taxon>Duplodnaviria</taxon>
        <taxon>Heunggongvirae</taxon>
        <taxon>Uroviricota</taxon>
        <taxon>Caudoviricetes</taxon>
    </lineage>
</organism>